<protein>
    <submittedName>
        <fullName evidence="1">Uncharacterized protein</fullName>
    </submittedName>
</protein>
<accession>A0A8S5RRU6</accession>
<dbReference type="EMBL" id="BK057790">
    <property type="protein sequence ID" value="DAE91876.1"/>
    <property type="molecule type" value="Genomic_DNA"/>
</dbReference>
<organism evidence="1">
    <name type="scientific">Siphoviridae sp. ct1NJ1</name>
    <dbReference type="NCBI Taxonomy" id="2827557"/>
    <lineage>
        <taxon>Viruses</taxon>
        <taxon>Duplodnaviria</taxon>
        <taxon>Heunggongvirae</taxon>
        <taxon>Uroviricota</taxon>
        <taxon>Caudoviricetes</taxon>
    </lineage>
</organism>
<name>A0A8S5RRU6_9CAUD</name>
<sequence>MKQQTANELMDCLGSLTRDRVGGTCKCFVAAKHVMNRSKYGTQRR</sequence>
<proteinExistence type="predicted"/>
<evidence type="ECO:0000313" key="1">
    <source>
        <dbReference type="EMBL" id="DAE91876.1"/>
    </source>
</evidence>
<reference evidence="1" key="1">
    <citation type="journal article" date="2021" name="Proc. Natl. Acad. Sci. U.S.A.">
        <title>A Catalog of Tens of Thousands of Viruses from Human Metagenomes Reveals Hidden Associations with Chronic Diseases.</title>
        <authorList>
            <person name="Tisza M.J."/>
            <person name="Buck C.B."/>
        </authorList>
    </citation>
    <scope>NUCLEOTIDE SEQUENCE</scope>
    <source>
        <strain evidence="1">Ct1NJ1</strain>
    </source>
</reference>